<accession>A0A1T1H1R7</accession>
<dbReference type="Pfam" id="PF02515">
    <property type="entry name" value="CoA_transf_3"/>
    <property type="match status" value="1"/>
</dbReference>
<dbReference type="EMBL" id="MVKX01000004">
    <property type="protein sequence ID" value="OOV83627.1"/>
    <property type="molecule type" value="Genomic_DNA"/>
</dbReference>
<evidence type="ECO:0000313" key="1">
    <source>
        <dbReference type="EMBL" id="OOV83627.1"/>
    </source>
</evidence>
<dbReference type="SUPFAM" id="SSF89796">
    <property type="entry name" value="CoA-transferase family III (CaiB/BaiF)"/>
    <property type="match status" value="1"/>
</dbReference>
<evidence type="ECO:0000313" key="2">
    <source>
        <dbReference type="Proteomes" id="UP000191160"/>
    </source>
</evidence>
<dbReference type="InterPro" id="IPR023606">
    <property type="entry name" value="CoA-Trfase_III_dom_1_sf"/>
</dbReference>
<proteinExistence type="predicted"/>
<dbReference type="InterPro" id="IPR050509">
    <property type="entry name" value="CoA-transferase_III"/>
</dbReference>
<gene>
    <name evidence="1" type="ORF">B1202_08325</name>
</gene>
<sequence>MEAALKGLKVLDFSTLLPGPFATLYLADMGAEVVHIESPTRPDLVRLMPPYANGQATAHSYLNRNKQSIALDLKDPKSIELIKAKISDFDIVVEQFRPGVMQRLGLDYADLAEINPRLIYCSITGYGQTGHYKDRAGHDINYLALSGISGHSGRQDSGPPPMGIQIADVAGGSMHAITGILAAVIERYRSGLGQYIDISMTDCAVALNNMAAAGVLAANAVTAAETAHLNGGSFYDYYRTQDGRYLSIGGLEPQFLHGLAQILDLPALATQGMSFEPQDQTEIKHAIASKILTKTWAEWKMIFASQDVCVEPVLSLDEALNSQLAQERDWCVEVPLQEGDTMTQTQLACPIKFSRSALIYTHVGKTLGADNWL</sequence>
<dbReference type="Gene3D" id="3.30.1540.10">
    <property type="entry name" value="formyl-coa transferase, domain 3"/>
    <property type="match status" value="1"/>
</dbReference>
<dbReference type="Proteomes" id="UP000191160">
    <property type="component" value="Unassembled WGS sequence"/>
</dbReference>
<dbReference type="AlphaFoldDB" id="A0A1T1H1R7"/>
<name>A0A1T1H1R7_9GAMM</name>
<protein>
    <submittedName>
        <fullName evidence="1">Carnitine dehydratase</fullName>
    </submittedName>
</protein>
<dbReference type="GO" id="GO:0003824">
    <property type="term" value="F:catalytic activity"/>
    <property type="evidence" value="ECO:0007669"/>
    <property type="project" value="InterPro"/>
</dbReference>
<organism evidence="1 2">
    <name type="scientific">Acinetobacter amyesii</name>
    <dbReference type="NCBI Taxonomy" id="2942470"/>
    <lineage>
        <taxon>Bacteria</taxon>
        <taxon>Pseudomonadati</taxon>
        <taxon>Pseudomonadota</taxon>
        <taxon>Gammaproteobacteria</taxon>
        <taxon>Moraxellales</taxon>
        <taxon>Moraxellaceae</taxon>
        <taxon>Acinetobacter</taxon>
    </lineage>
</organism>
<keyword evidence="2" id="KW-1185">Reference proteome</keyword>
<dbReference type="Gene3D" id="3.40.50.10540">
    <property type="entry name" value="Crotonobetainyl-coa:carnitine coa-transferase, domain 1"/>
    <property type="match status" value="1"/>
</dbReference>
<dbReference type="PANTHER" id="PTHR48228">
    <property type="entry name" value="SUCCINYL-COA--D-CITRAMALATE COA-TRANSFERASE"/>
    <property type="match status" value="1"/>
</dbReference>
<comment type="caution">
    <text evidence="1">The sequence shown here is derived from an EMBL/GenBank/DDBJ whole genome shotgun (WGS) entry which is preliminary data.</text>
</comment>
<reference evidence="1 2" key="1">
    <citation type="submission" date="2017-02" db="EMBL/GenBank/DDBJ databases">
        <title>Acinetobacter sp. ANC 4945, whole genome shotgun sequencing project.</title>
        <authorList>
            <person name="Radolfova-Krizova L."/>
            <person name="Al Atrouni A."/>
            <person name="Nemec A."/>
        </authorList>
    </citation>
    <scope>NUCLEOTIDE SEQUENCE [LARGE SCALE GENOMIC DNA]</scope>
    <source>
        <strain evidence="1 2">ANC 4945</strain>
    </source>
</reference>
<dbReference type="InterPro" id="IPR044855">
    <property type="entry name" value="CoA-Trfase_III_dom3_sf"/>
</dbReference>
<dbReference type="InterPro" id="IPR003673">
    <property type="entry name" value="CoA-Trfase_fam_III"/>
</dbReference>
<dbReference type="RefSeq" id="WP_078190093.1">
    <property type="nucleotide sequence ID" value="NZ_JAMCOZ010000014.1"/>
</dbReference>
<dbReference type="PANTHER" id="PTHR48228:SF5">
    <property type="entry name" value="ALPHA-METHYLACYL-COA RACEMASE"/>
    <property type="match status" value="1"/>
</dbReference>